<dbReference type="InterPro" id="IPR027278">
    <property type="entry name" value="ACCD_DCysDesulf"/>
</dbReference>
<comment type="cofactor">
    <cofactor evidence="1">
        <name>pyridoxal 5'-phosphate</name>
        <dbReference type="ChEBI" id="CHEBI:597326"/>
    </cofactor>
</comment>
<evidence type="ECO:0000259" key="4">
    <source>
        <dbReference type="Pfam" id="PF00291"/>
    </source>
</evidence>
<dbReference type="Gene3D" id="3.40.50.1100">
    <property type="match status" value="2"/>
</dbReference>
<evidence type="ECO:0000313" key="6">
    <source>
        <dbReference type="Proteomes" id="UP000452235"/>
    </source>
</evidence>
<reference evidence="5 6" key="1">
    <citation type="submission" date="2020-01" db="EMBL/GenBank/DDBJ databases">
        <title>Aspergillus terreus IFO 6365 whole genome shotgun sequence.</title>
        <authorList>
            <person name="Kanamasa S."/>
            <person name="Takahashi H."/>
        </authorList>
    </citation>
    <scope>NUCLEOTIDE SEQUENCE [LARGE SCALE GENOMIC DNA]</scope>
    <source>
        <strain evidence="5 6">IFO 6365</strain>
    </source>
</reference>
<dbReference type="SUPFAM" id="SSF53686">
    <property type="entry name" value="Tryptophan synthase beta subunit-like PLP-dependent enzymes"/>
    <property type="match status" value="1"/>
</dbReference>
<dbReference type="OrthoDB" id="10266364at2759"/>
<evidence type="ECO:0000256" key="3">
    <source>
        <dbReference type="ARBA" id="ARBA00022898"/>
    </source>
</evidence>
<comment type="caution">
    <text evidence="5">The sequence shown here is derived from an EMBL/GenBank/DDBJ whole genome shotgun (WGS) entry which is preliminary data.</text>
</comment>
<evidence type="ECO:0000256" key="1">
    <source>
        <dbReference type="ARBA" id="ARBA00001933"/>
    </source>
</evidence>
<protein>
    <submittedName>
        <fullName evidence="5">Putative 1-aminocyclopropane-1-carboxylate deaminase</fullName>
    </submittedName>
</protein>
<evidence type="ECO:0000313" key="5">
    <source>
        <dbReference type="EMBL" id="GFF20354.1"/>
    </source>
</evidence>
<keyword evidence="6" id="KW-1185">Reference proteome</keyword>
<dbReference type="InterPro" id="IPR036052">
    <property type="entry name" value="TrpB-like_PALP_sf"/>
</dbReference>
<dbReference type="PANTHER" id="PTHR43780:SF2">
    <property type="entry name" value="1-AMINOCYCLOPROPANE-1-CARBOXYLATE DEAMINASE-RELATED"/>
    <property type="match status" value="1"/>
</dbReference>
<dbReference type="EMBL" id="BLJY01000012">
    <property type="protein sequence ID" value="GFF20354.1"/>
    <property type="molecule type" value="Genomic_DNA"/>
</dbReference>
<evidence type="ECO:0000256" key="2">
    <source>
        <dbReference type="ARBA" id="ARBA00008639"/>
    </source>
</evidence>
<dbReference type="AlphaFoldDB" id="A0A5M3ZBX0"/>
<dbReference type="PIRSF" id="PIRSF006278">
    <property type="entry name" value="ACCD_DCysDesulf"/>
    <property type="match status" value="1"/>
</dbReference>
<keyword evidence="3" id="KW-0663">Pyridoxal phosphate</keyword>
<accession>A0A5M3ZBX0</accession>
<comment type="similarity">
    <text evidence="2">Belongs to the ACC deaminase/D-cysteine desulfhydrase family.</text>
</comment>
<dbReference type="InterPro" id="IPR001926">
    <property type="entry name" value="TrpB-like_PALP"/>
</dbReference>
<proteinExistence type="inferred from homology"/>
<dbReference type="Proteomes" id="UP000452235">
    <property type="component" value="Unassembled WGS sequence"/>
</dbReference>
<name>A0A5M3ZBX0_ASPTE</name>
<dbReference type="Pfam" id="PF00291">
    <property type="entry name" value="PALP"/>
    <property type="match status" value="1"/>
</dbReference>
<dbReference type="PANTHER" id="PTHR43780">
    <property type="entry name" value="1-AMINOCYCLOPROPANE-1-CARBOXYLATE DEAMINASE-RELATED"/>
    <property type="match status" value="1"/>
</dbReference>
<gene>
    <name evidence="5" type="ORF">ATEIFO6365_0012011000</name>
</gene>
<feature type="domain" description="Tryptophan synthase beta chain-like PALP" evidence="4">
    <location>
        <begin position="37"/>
        <end position="360"/>
    </location>
</feature>
<dbReference type="GO" id="GO:0019148">
    <property type="term" value="F:D-cysteine desulfhydrase activity"/>
    <property type="evidence" value="ECO:0007669"/>
    <property type="project" value="TreeGrafter"/>
</dbReference>
<sequence>MSLALPEALAKLPRHPLSYPHPSPIHALPHLSTHLHHHRTSPSPKITLYAKREDHSSPLACAGNKYRKLEYLIPDILSATPQHNDPNYPGKPTTLVTEGAVQSNHTIQVATVAKHLGLDAVAILHKGTGGGLSASRDKDAFLRAGNPQILRLLGADVRVLEPGSTAGGTRDPVKEVMDGVKASGRVPYWISSGASLHPLGGVGYARCAFEIAAQEKEMLGAGRFDHVFVACGSGSTVGGLIAGFKMLEKIEGPRVPPRKVVGVVISPTKPREWHEGRVLEFARRAGRLIGMDNVEREITVDDVRLDFRFVGTAYGVLDSEAKEALRLMAQQDGVILDPVYTAKVARGMMHWVQQGEIAPAFDGHHEVNALFIHTGGQAALSAYADID</sequence>
<organism evidence="5 6">
    <name type="scientific">Aspergillus terreus</name>
    <dbReference type="NCBI Taxonomy" id="33178"/>
    <lineage>
        <taxon>Eukaryota</taxon>
        <taxon>Fungi</taxon>
        <taxon>Dikarya</taxon>
        <taxon>Ascomycota</taxon>
        <taxon>Pezizomycotina</taxon>
        <taxon>Eurotiomycetes</taxon>
        <taxon>Eurotiomycetidae</taxon>
        <taxon>Eurotiales</taxon>
        <taxon>Aspergillaceae</taxon>
        <taxon>Aspergillus</taxon>
        <taxon>Aspergillus subgen. Circumdati</taxon>
    </lineage>
</organism>
<dbReference type="VEuPathDB" id="FungiDB:ATEG_08072"/>